<proteinExistence type="predicted"/>
<accession>A0A076LBF4</accession>
<organism evidence="1 2">
    <name type="scientific">Methanocaldococcus bathoardescens</name>
    <dbReference type="NCBI Taxonomy" id="1301915"/>
    <lineage>
        <taxon>Archaea</taxon>
        <taxon>Methanobacteriati</taxon>
        <taxon>Methanobacteriota</taxon>
        <taxon>Methanomada group</taxon>
        <taxon>Methanococci</taxon>
        <taxon>Methanococcales</taxon>
        <taxon>Methanocaldococcaceae</taxon>
        <taxon>Methanocaldococcus</taxon>
    </lineage>
</organism>
<sequence>MHLHEFLKNKCNPLCKYSHYFINENEANLKFYVILSLWKNGIDARPEVAIEKGRVDIAFLANDEIVLIETKSKIFDTFEQMFNYLLCGDYIFEIAPYNDKNLESTKYLTWTLNNLKNSFYQVFYRHLSHILENNLLEKFSEIASFNIGRYLINQKNGDIFEIRPAIKNSIPNILKCDTTHLKRKLKSHISDKNNKTDNRIIHDYTMGVVGEYFLKLGYNVAFEQKLKSLKEEYIDFNWTHPFANPDKIHFGKKIEKIPRIDILVWKGNERIGIEVKTNKSISKAYEQISIYKKAMEINKLYLAIPDFPISSKNTILKAKKLCEMADIELLLVDLEQHKVNFGKQMKQTNLFDFM</sequence>
<protein>
    <recommendedName>
        <fullName evidence="3">Restriction endonuclease</fullName>
    </recommendedName>
</protein>
<dbReference type="KEGG" id="mjh:JH146_0647"/>
<name>A0A076LBF4_9EURY</name>
<dbReference type="HOGENOM" id="CLU_782137_0_0_2"/>
<dbReference type="AlphaFoldDB" id="A0A076LBF4"/>
<dbReference type="GeneID" id="24891251"/>
<dbReference type="Proteomes" id="UP000028781">
    <property type="component" value="Chromosome"/>
</dbReference>
<evidence type="ECO:0000313" key="2">
    <source>
        <dbReference type="Proteomes" id="UP000028781"/>
    </source>
</evidence>
<dbReference type="EMBL" id="CP009149">
    <property type="protein sequence ID" value="AIJ05496.1"/>
    <property type="molecule type" value="Genomic_DNA"/>
</dbReference>
<reference evidence="1 2" key="1">
    <citation type="journal article" date="2015" name="Int. J. Syst. Evol. Microbiol.">
        <title>M ethanocaldococcus bathoardescens sp. nov., a hyperthermophilic methanogen isolated from a volcanically active deep-sea hydrothermal vent.</title>
        <authorList>
            <person name="Stewart L.C."/>
            <person name="Jung J.H."/>
            <person name="Kim Y.T."/>
            <person name="Kwon S.W."/>
            <person name="Park C.S."/>
            <person name="Holden J.F."/>
        </authorList>
    </citation>
    <scope>NUCLEOTIDE SEQUENCE [LARGE SCALE GENOMIC DNA]</scope>
    <source>
        <strain evidence="1 2">JH146</strain>
    </source>
</reference>
<keyword evidence="2" id="KW-1185">Reference proteome</keyword>
<evidence type="ECO:0008006" key="3">
    <source>
        <dbReference type="Google" id="ProtNLM"/>
    </source>
</evidence>
<dbReference type="RefSeq" id="WP_048201678.1">
    <property type="nucleotide sequence ID" value="NZ_CP009149.1"/>
</dbReference>
<evidence type="ECO:0000313" key="1">
    <source>
        <dbReference type="EMBL" id="AIJ05496.1"/>
    </source>
</evidence>
<gene>
    <name evidence="1" type="ORF">JH146_0647</name>
</gene>